<dbReference type="AlphaFoldDB" id="A0A1M4SDI1"/>
<reference evidence="2" key="1">
    <citation type="submission" date="2016-11" db="EMBL/GenBank/DDBJ databases">
        <authorList>
            <person name="Varghese N."/>
            <person name="Submissions S."/>
        </authorList>
    </citation>
    <scope>NUCLEOTIDE SEQUENCE [LARGE SCALE GENOMIC DNA]</scope>
    <source>
        <strain evidence="2">DSM 19514</strain>
    </source>
</reference>
<gene>
    <name evidence="1" type="ORF">SAMN02745225_00222</name>
</gene>
<organism evidence="1 2">
    <name type="scientific">Ferrithrix thermotolerans DSM 19514</name>
    <dbReference type="NCBI Taxonomy" id="1121881"/>
    <lineage>
        <taxon>Bacteria</taxon>
        <taxon>Bacillati</taxon>
        <taxon>Actinomycetota</taxon>
        <taxon>Acidimicrobiia</taxon>
        <taxon>Acidimicrobiales</taxon>
        <taxon>Acidimicrobiaceae</taxon>
        <taxon>Ferrithrix</taxon>
    </lineage>
</organism>
<proteinExistence type="predicted"/>
<evidence type="ECO:0000313" key="2">
    <source>
        <dbReference type="Proteomes" id="UP000184295"/>
    </source>
</evidence>
<dbReference type="RefSeq" id="WP_072787895.1">
    <property type="nucleotide sequence ID" value="NZ_FQUL01000002.1"/>
</dbReference>
<dbReference type="STRING" id="1121881.SAMN02745225_00222"/>
<dbReference type="SUPFAM" id="SSF101898">
    <property type="entry name" value="NHL repeat"/>
    <property type="match status" value="1"/>
</dbReference>
<evidence type="ECO:0000313" key="1">
    <source>
        <dbReference type="EMBL" id="SHE30222.1"/>
    </source>
</evidence>
<dbReference type="SUPFAM" id="SSF51445">
    <property type="entry name" value="(Trans)glycosidases"/>
    <property type="match status" value="1"/>
</dbReference>
<dbReference type="OrthoDB" id="9779955at2"/>
<sequence length="448" mass="46754">MGSWKKIVSVRFVFALAMVVTLWTSLTKAASYQLRDQSLVQSSNPLSVGGYTEVASDGGIFNFGTSRFYGSMGGQPLNQPIVGMASDPQTGGYWLVAADGGVFSFNAPFFGSMGGHPLNKPIVGMASTPDGRGYWLVAADGGIFTFGDAAFYGSMGGQPLNQPIVGMASDPQTGGYWLVAADGGVFSFNAPFFGSMGGHPLNKPIVGMAAVPPTSTLLSPGAQGFDLSNFQCQDYQGATGGVFYIDEVSGGPFFNNTCLTQEASYFGSASAQGYIFMGNTVPPPPNAPPPPPCPAQLAPTQCPYYQVGYQEAMSSYTYATQTSQVFPTIWWLDVEGNDCAAFTNGQWSVEGGGQGACSPNPTYNTAANAATIQGAVDFLESVKGLTVGIYSTSTYWSSITGDLILPIGTPLWEPVIGGSCSNALAFGGGSISIVQYQITGTYDQDVAC</sequence>
<dbReference type="InterPro" id="IPR017853">
    <property type="entry name" value="GH"/>
</dbReference>
<dbReference type="EMBL" id="FQUL01000002">
    <property type="protein sequence ID" value="SHE30222.1"/>
    <property type="molecule type" value="Genomic_DNA"/>
</dbReference>
<keyword evidence="2" id="KW-1185">Reference proteome</keyword>
<protein>
    <submittedName>
        <fullName evidence="1">Uncharacterized protein</fullName>
    </submittedName>
</protein>
<dbReference type="Proteomes" id="UP000184295">
    <property type="component" value="Unassembled WGS sequence"/>
</dbReference>
<name>A0A1M4SDI1_9ACTN</name>
<accession>A0A1M4SDI1</accession>